<keyword evidence="2" id="KW-1185">Reference proteome</keyword>
<proteinExistence type="predicted"/>
<sequence>MDNPPTNPINNVLKRELPCWNNRKAPDEPFEKIGEETSLVKLFPLKPSYSPKTIVRLWKNLGLITTAGDDFDLGVNHHCKYLKPADRVATSTVCDSSLYAGQHNGPDIATKYGRDKFSFSPTLLDKIIQRNNMRWYGGSIYVNEDEDNNSSTGNVWPCLIGRHSESQALINGVR</sequence>
<name>A0ABS8VFG1_DATST</name>
<reference evidence="1 2" key="1">
    <citation type="journal article" date="2021" name="BMC Genomics">
        <title>Datura genome reveals duplications of psychoactive alkaloid biosynthetic genes and high mutation rate following tissue culture.</title>
        <authorList>
            <person name="Rajewski A."/>
            <person name="Carter-House D."/>
            <person name="Stajich J."/>
            <person name="Litt A."/>
        </authorList>
    </citation>
    <scope>NUCLEOTIDE SEQUENCE [LARGE SCALE GENOMIC DNA]</scope>
    <source>
        <strain evidence="1">AR-01</strain>
    </source>
</reference>
<dbReference type="Proteomes" id="UP000823775">
    <property type="component" value="Unassembled WGS sequence"/>
</dbReference>
<comment type="caution">
    <text evidence="1">The sequence shown here is derived from an EMBL/GenBank/DDBJ whole genome shotgun (WGS) entry which is preliminary data.</text>
</comment>
<dbReference type="EMBL" id="JACEIK010004369">
    <property type="protein sequence ID" value="MCD9645207.1"/>
    <property type="molecule type" value="Genomic_DNA"/>
</dbReference>
<evidence type="ECO:0000313" key="2">
    <source>
        <dbReference type="Proteomes" id="UP000823775"/>
    </source>
</evidence>
<protein>
    <submittedName>
        <fullName evidence="1">Uncharacterized protein</fullName>
    </submittedName>
</protein>
<evidence type="ECO:0000313" key="1">
    <source>
        <dbReference type="EMBL" id="MCD9645207.1"/>
    </source>
</evidence>
<organism evidence="1 2">
    <name type="scientific">Datura stramonium</name>
    <name type="common">Jimsonweed</name>
    <name type="synonym">Common thornapple</name>
    <dbReference type="NCBI Taxonomy" id="4076"/>
    <lineage>
        <taxon>Eukaryota</taxon>
        <taxon>Viridiplantae</taxon>
        <taxon>Streptophyta</taxon>
        <taxon>Embryophyta</taxon>
        <taxon>Tracheophyta</taxon>
        <taxon>Spermatophyta</taxon>
        <taxon>Magnoliopsida</taxon>
        <taxon>eudicotyledons</taxon>
        <taxon>Gunneridae</taxon>
        <taxon>Pentapetalae</taxon>
        <taxon>asterids</taxon>
        <taxon>lamiids</taxon>
        <taxon>Solanales</taxon>
        <taxon>Solanaceae</taxon>
        <taxon>Solanoideae</taxon>
        <taxon>Datureae</taxon>
        <taxon>Datura</taxon>
    </lineage>
</organism>
<gene>
    <name evidence="1" type="ORF">HAX54_033944</name>
</gene>
<accession>A0ABS8VFG1</accession>